<reference evidence="6" key="1">
    <citation type="journal article" date="2014" name="PLoS ONE">
        <title>Transcriptome-Based Identification of ABC Transporters in the Western Tarnished Plant Bug Lygus hesperus.</title>
        <authorList>
            <person name="Hull J.J."/>
            <person name="Chaney K."/>
            <person name="Geib S.M."/>
            <person name="Fabrick J.A."/>
            <person name="Brent C.S."/>
            <person name="Walsh D."/>
            <person name="Lavine L.C."/>
        </authorList>
    </citation>
    <scope>NUCLEOTIDE SEQUENCE</scope>
</reference>
<dbReference type="InterPro" id="IPR045113">
    <property type="entry name" value="Rpb7-like"/>
</dbReference>
<evidence type="ECO:0000256" key="4">
    <source>
        <dbReference type="ARBA" id="ARBA00023163"/>
    </source>
</evidence>
<name>A0A0A9YU34_LYGHE</name>
<evidence type="ECO:0000313" key="7">
    <source>
        <dbReference type="EMBL" id="JAQ17595.1"/>
    </source>
</evidence>
<comment type="subcellular location">
    <subcellularLocation>
        <location evidence="1">Nucleus</location>
    </subcellularLocation>
</comment>
<dbReference type="GO" id="GO:0006352">
    <property type="term" value="P:DNA-templated transcription initiation"/>
    <property type="evidence" value="ECO:0007669"/>
    <property type="project" value="InterPro"/>
</dbReference>
<dbReference type="InterPro" id="IPR005576">
    <property type="entry name" value="Rpb7-like_N"/>
</dbReference>
<dbReference type="EMBL" id="GBHO01008493">
    <property type="protein sequence ID" value="JAG35111.1"/>
    <property type="molecule type" value="Transcribed_RNA"/>
</dbReference>
<proteinExistence type="inferred from homology"/>
<dbReference type="Gene3D" id="3.30.1490.120">
    <property type="entry name" value="RNA polymerase Rpb7-like, N-terminal domain"/>
    <property type="match status" value="1"/>
</dbReference>
<accession>A0A0A9YU34</accession>
<evidence type="ECO:0000313" key="6">
    <source>
        <dbReference type="EMBL" id="JAG35111.1"/>
    </source>
</evidence>
<comment type="similarity">
    <text evidence="2">Belongs to the eukaryotic RPB7/RPC8 RNA polymerase subunit family.</text>
</comment>
<dbReference type="PANTHER" id="PTHR12709">
    <property type="entry name" value="DNA-DIRECTED RNA POLYMERASE II, III"/>
    <property type="match status" value="1"/>
</dbReference>
<dbReference type="Pfam" id="PF03876">
    <property type="entry name" value="SHS2_Rpb7-N"/>
    <property type="match status" value="1"/>
</dbReference>
<evidence type="ECO:0000256" key="1">
    <source>
        <dbReference type="ARBA" id="ARBA00004123"/>
    </source>
</evidence>
<protein>
    <submittedName>
        <fullName evidence="6">DNA-directed RNA polymerase II subunit RPB7</fullName>
    </submittedName>
</protein>
<dbReference type="GO" id="GO:0000428">
    <property type="term" value="C:DNA-directed RNA polymerase complex"/>
    <property type="evidence" value="ECO:0007669"/>
    <property type="project" value="UniProtKB-KW"/>
</dbReference>
<dbReference type="PANTHER" id="PTHR12709:SF4">
    <property type="entry name" value="DNA-DIRECTED RNA POLYMERASE II SUBUNIT RPB7"/>
    <property type="match status" value="1"/>
</dbReference>
<keyword evidence="4" id="KW-0804">Transcription</keyword>
<reference evidence="7" key="3">
    <citation type="journal article" date="2016" name="Gigascience">
        <title>De novo construction of an expanded transcriptome assembly for the western tarnished plant bug, Lygus hesperus.</title>
        <authorList>
            <person name="Tassone E.E."/>
            <person name="Geib S.M."/>
            <person name="Hall B."/>
            <person name="Fabrick J.A."/>
            <person name="Brent C.S."/>
            <person name="Hull J.J."/>
        </authorList>
    </citation>
    <scope>NUCLEOTIDE SEQUENCE</scope>
</reference>
<evidence type="ECO:0000256" key="3">
    <source>
        <dbReference type="ARBA" id="ARBA00022478"/>
    </source>
</evidence>
<reference evidence="6" key="2">
    <citation type="submission" date="2014-07" db="EMBL/GenBank/DDBJ databases">
        <authorList>
            <person name="Hull J."/>
        </authorList>
    </citation>
    <scope>NUCLEOTIDE SEQUENCE</scope>
</reference>
<dbReference type="SUPFAM" id="SSF88798">
    <property type="entry name" value="N-terminal, heterodimerisation domain of RBP7 (RpoE)"/>
    <property type="match status" value="1"/>
</dbReference>
<keyword evidence="3 6" id="KW-0240">DNA-directed RNA polymerase</keyword>
<dbReference type="EMBL" id="GDHC01001034">
    <property type="protein sequence ID" value="JAQ17595.1"/>
    <property type="molecule type" value="Transcribed_RNA"/>
</dbReference>
<evidence type="ECO:0000259" key="5">
    <source>
        <dbReference type="Pfam" id="PF03876"/>
    </source>
</evidence>
<organism evidence="6">
    <name type="scientific">Lygus hesperus</name>
    <name type="common">Western plant bug</name>
    <dbReference type="NCBI Taxonomy" id="30085"/>
    <lineage>
        <taxon>Eukaryota</taxon>
        <taxon>Metazoa</taxon>
        <taxon>Ecdysozoa</taxon>
        <taxon>Arthropoda</taxon>
        <taxon>Hexapoda</taxon>
        <taxon>Insecta</taxon>
        <taxon>Pterygota</taxon>
        <taxon>Neoptera</taxon>
        <taxon>Paraneoptera</taxon>
        <taxon>Hemiptera</taxon>
        <taxon>Heteroptera</taxon>
        <taxon>Panheteroptera</taxon>
        <taxon>Cimicomorpha</taxon>
        <taxon>Miridae</taxon>
        <taxon>Mirini</taxon>
        <taxon>Lygus</taxon>
    </lineage>
</organism>
<gene>
    <name evidence="6" type="primary">RPB19_1</name>
    <name evidence="7" type="synonym">RPB19_0</name>
    <name evidence="6" type="ORF">CM83_13766</name>
    <name evidence="7" type="ORF">g.17898</name>
</gene>
<dbReference type="AlphaFoldDB" id="A0A0A9YU34"/>
<dbReference type="Gene3D" id="2.40.50.140">
    <property type="entry name" value="Nucleic acid-binding proteins"/>
    <property type="match status" value="1"/>
</dbReference>
<dbReference type="GO" id="GO:0005634">
    <property type="term" value="C:nucleus"/>
    <property type="evidence" value="ECO:0007669"/>
    <property type="project" value="UniProtKB-SubCell"/>
</dbReference>
<evidence type="ECO:0000256" key="2">
    <source>
        <dbReference type="ARBA" id="ARBA00009307"/>
    </source>
</evidence>
<dbReference type="InterPro" id="IPR012340">
    <property type="entry name" value="NA-bd_OB-fold"/>
</dbReference>
<dbReference type="InterPro" id="IPR036898">
    <property type="entry name" value="RNA_pol_Rpb7-like_N_sf"/>
</dbReference>
<feature type="domain" description="RNA polymerase Rpb7-like N-terminal" evidence="5">
    <location>
        <begin position="13"/>
        <end position="59"/>
    </location>
</feature>
<sequence length="171" mass="19274">MFYLVPRVEKLILKPRFLNADLERNIEIELRAKIEGKYSNEWGYSIAIYKIESLGKGLININDASAAYTINFYCLQFVPVIGEILMCVVKNIDEFVIAMCGPLEFVIALNNIGENASDYKCEIDQGEKRFVSMHDEIRIGSKVLVKVLNISSTHDAVLGVGKLLRSVDARI</sequence>